<proteinExistence type="predicted"/>
<dbReference type="InterPro" id="IPR027931">
    <property type="entry name" value="DUF4595"/>
</dbReference>
<gene>
    <name evidence="3" type="ORF">DXB65_12610</name>
</gene>
<dbReference type="CDD" id="cd12871">
    <property type="entry name" value="Bacuni_01323_like"/>
    <property type="match status" value="1"/>
</dbReference>
<dbReference type="Gene3D" id="2.180.10.10">
    <property type="entry name" value="RHS repeat-associated core"/>
    <property type="match status" value="1"/>
</dbReference>
<dbReference type="Pfam" id="PF15283">
    <property type="entry name" value="DUF4595"/>
    <property type="match status" value="1"/>
</dbReference>
<feature type="chain" id="PRO_5017533892" evidence="1">
    <location>
        <begin position="25"/>
        <end position="273"/>
    </location>
</feature>
<accession>A0A3E5BAG4</accession>
<organism evidence="3 4">
    <name type="scientific">Bacteroides oleiciplenus</name>
    <dbReference type="NCBI Taxonomy" id="626931"/>
    <lineage>
        <taxon>Bacteria</taxon>
        <taxon>Pseudomonadati</taxon>
        <taxon>Bacteroidota</taxon>
        <taxon>Bacteroidia</taxon>
        <taxon>Bacteroidales</taxon>
        <taxon>Bacteroidaceae</taxon>
        <taxon>Bacteroides</taxon>
    </lineage>
</organism>
<evidence type="ECO:0000259" key="2">
    <source>
        <dbReference type="Pfam" id="PF15283"/>
    </source>
</evidence>
<dbReference type="Proteomes" id="UP000260983">
    <property type="component" value="Unassembled WGS sequence"/>
</dbReference>
<comment type="caution">
    <text evidence="3">The sequence shown here is derived from an EMBL/GenBank/DDBJ whole genome shotgun (WGS) entry which is preliminary data.</text>
</comment>
<evidence type="ECO:0000313" key="4">
    <source>
        <dbReference type="Proteomes" id="UP000260983"/>
    </source>
</evidence>
<name>A0A3E5BAG4_9BACE</name>
<dbReference type="RefSeq" id="WP_117695959.1">
    <property type="nucleotide sequence ID" value="NZ_QSUL01000008.1"/>
</dbReference>
<reference evidence="3 4" key="1">
    <citation type="submission" date="2018-08" db="EMBL/GenBank/DDBJ databases">
        <title>A genome reference for cultivated species of the human gut microbiota.</title>
        <authorList>
            <person name="Zou Y."/>
            <person name="Xue W."/>
            <person name="Luo G."/>
        </authorList>
    </citation>
    <scope>NUCLEOTIDE SEQUENCE [LARGE SCALE GENOMIC DNA]</scope>
    <source>
        <strain evidence="3 4">OM05-15BH</strain>
    </source>
</reference>
<keyword evidence="1" id="KW-0732">Signal</keyword>
<dbReference type="AlphaFoldDB" id="A0A3E5BAG4"/>
<dbReference type="EMBL" id="QSUL01000008">
    <property type="protein sequence ID" value="RGN34567.1"/>
    <property type="molecule type" value="Genomic_DNA"/>
</dbReference>
<evidence type="ECO:0000313" key="3">
    <source>
        <dbReference type="EMBL" id="RGN34567.1"/>
    </source>
</evidence>
<evidence type="ECO:0000256" key="1">
    <source>
        <dbReference type="SAM" id="SignalP"/>
    </source>
</evidence>
<sequence>MKTFRLIGMALLAVVMCVNFVSCSDDDEEPIKNDDGVITNQKQLMQIKMVDSETITWDFTYDSKGRLISINHAEKYDGGADRDITNYTWSNNTIVAEDDDVTTTYSLNDNLVRTIRQTRDNSWERKRTFAYNSSNQVVNIQTTDGSYTDTDSYTWDNDRIVKLTHTEKGNHYNDEYIYEYTYSGKTCKGYFPLYSPYDSDDIFYVHPELIGLRCSQLPDQVYSKDNYREETSKYSYTFDKDGYVESCTVVDTDKNLSDNTIDTYTTVFTFTWE</sequence>
<feature type="signal peptide" evidence="1">
    <location>
        <begin position="1"/>
        <end position="24"/>
    </location>
</feature>
<protein>
    <submittedName>
        <fullName evidence="3">DUF4595 domain-containing protein</fullName>
    </submittedName>
</protein>
<feature type="domain" description="DUF4595" evidence="2">
    <location>
        <begin position="59"/>
        <end position="245"/>
    </location>
</feature>